<dbReference type="InterPro" id="IPR029044">
    <property type="entry name" value="Nucleotide-diphossugar_trans"/>
</dbReference>
<dbReference type="EMBL" id="JANTHX010000007">
    <property type="protein sequence ID" value="MCS0499481.1"/>
    <property type="molecule type" value="Genomic_DNA"/>
</dbReference>
<evidence type="ECO:0000313" key="1">
    <source>
        <dbReference type="EMBL" id="MCS0499481.1"/>
    </source>
</evidence>
<dbReference type="SUPFAM" id="SSF53448">
    <property type="entry name" value="Nucleotide-diphospho-sugar transferases"/>
    <property type="match status" value="1"/>
</dbReference>
<organism evidence="1 2">
    <name type="scientific">Protaetiibacter mangrovi</name>
    <dbReference type="NCBI Taxonomy" id="2970926"/>
    <lineage>
        <taxon>Bacteria</taxon>
        <taxon>Bacillati</taxon>
        <taxon>Actinomycetota</taxon>
        <taxon>Actinomycetes</taxon>
        <taxon>Micrococcales</taxon>
        <taxon>Microbacteriaceae</taxon>
        <taxon>Protaetiibacter</taxon>
    </lineage>
</organism>
<comment type="caution">
    <text evidence="1">The sequence shown here is derived from an EMBL/GenBank/DDBJ whole genome shotgun (WGS) entry which is preliminary data.</text>
</comment>
<evidence type="ECO:0000313" key="2">
    <source>
        <dbReference type="Proteomes" id="UP001205337"/>
    </source>
</evidence>
<dbReference type="PANTHER" id="PTHR43179">
    <property type="entry name" value="RHAMNOSYLTRANSFERASE WBBL"/>
    <property type="match status" value="1"/>
</dbReference>
<sequence length="279" mass="30293">MNARVAVVTVSYNSARVLPEFLASIPPAGGAEPIVIADNASPEFGDTERIAREHDARVLRLPDNRGYGGAVNAAMATLPDETEYVVIANPDVVLHAEAITRLVAVADRTPGAGAVGPQILDPDGTTYPSARRLPSLRTGVGHALFGPVWPGNPWTRSYREDRQEPVERDAGWLSGACLLVRRRAFAQIGGFDEGYFMYFEDVDLGKRLGDAGWSNRYAPDAVVTHSGAHSTSGSKGAMARAHHRSAYRYVARRYSSWYLAPVRLVLRVGIALREAITVR</sequence>
<dbReference type="Gene3D" id="3.90.550.10">
    <property type="entry name" value="Spore Coat Polysaccharide Biosynthesis Protein SpsA, Chain A"/>
    <property type="match status" value="1"/>
</dbReference>
<dbReference type="PANTHER" id="PTHR43179:SF7">
    <property type="entry name" value="RHAMNOSYLTRANSFERASE WBBL"/>
    <property type="match status" value="1"/>
</dbReference>
<gene>
    <name evidence="1" type="ORF">NUH29_07950</name>
</gene>
<protein>
    <submittedName>
        <fullName evidence="1">Glycosyltransferase family 2 protein</fullName>
    </submittedName>
</protein>
<proteinExistence type="predicted"/>
<dbReference type="Proteomes" id="UP001205337">
    <property type="component" value="Unassembled WGS sequence"/>
</dbReference>
<name>A0ABT1ZFM6_9MICO</name>
<dbReference type="CDD" id="cd04186">
    <property type="entry name" value="GT_2_like_c"/>
    <property type="match status" value="1"/>
</dbReference>
<keyword evidence="2" id="KW-1185">Reference proteome</keyword>
<dbReference type="RefSeq" id="WP_258798527.1">
    <property type="nucleotide sequence ID" value="NZ_JANTHX010000007.1"/>
</dbReference>
<reference evidence="1 2" key="1">
    <citation type="submission" date="2022-08" db="EMBL/GenBank/DDBJ databases">
        <authorList>
            <person name="Li F."/>
        </authorList>
    </citation>
    <scope>NUCLEOTIDE SEQUENCE [LARGE SCALE GENOMIC DNA]</scope>
    <source>
        <strain evidence="1 2">10F1B-8-1</strain>
    </source>
</reference>
<dbReference type="Pfam" id="PF13641">
    <property type="entry name" value="Glyco_tranf_2_3"/>
    <property type="match status" value="1"/>
</dbReference>
<accession>A0ABT1ZFM6</accession>